<dbReference type="InterPro" id="IPR043502">
    <property type="entry name" value="DNA/RNA_pol_sf"/>
</dbReference>
<dbReference type="GO" id="GO:0003824">
    <property type="term" value="F:catalytic activity"/>
    <property type="evidence" value="ECO:0007669"/>
    <property type="project" value="InterPro"/>
</dbReference>
<dbReference type="InterPro" id="IPR036691">
    <property type="entry name" value="Endo/exonu/phosph_ase_sf"/>
</dbReference>
<keyword evidence="7" id="KW-1185">Reference proteome</keyword>
<dbReference type="EMBL" id="WJXA01000005">
    <property type="protein sequence ID" value="KAF7143851.1"/>
    <property type="molecule type" value="Genomic_DNA"/>
</dbReference>
<feature type="domain" description="Endonuclease/exonuclease/phosphatase" evidence="3">
    <location>
        <begin position="481"/>
        <end position="651"/>
    </location>
</feature>
<sequence length="1058" mass="120436">MEEDLLEKLSSFVLTNNEEEAVVLDDEDFNISRQECLRSAMGKVITQKGVNLGGLKASMDLAWGYPKGLKVMEVGGGIYQFIFGKESDLLRVISGGPWLYNNHLIVLHRWEEGVKPEQINFSYSSFWIQLRALPLEFMSVEVGKKMMVGFGEVLEVMLGQLHGNQGRCIRVKVELDITKPIPRGKRVCTAEWKPIWVPFRYEKFPLLCHYCGIVGHDDKACLLKYNEAKAGILKENQYGVWLRASPVKGSAKKRSDGRSEASAAESSMAAMGQKETENSARDMHDPAKSGSFGFGRRRIQWDSYNAPVAEVGVGHLGPPLLGPTNSGYIKPGIIPEDIMEEDPTMNNSGKSKAKKEIASEQGKETLTTSQNIEHGKALERVHELIVKERLVTDSTQNLGARRYKKKLGGGSRRGVGKVHTNNAGAAQNKRKFEVGLVEVEIEEVSIQSPNKKQKVTDQGGVNYVAEKVEVASQKWAHSMDNVLVVEPSGIAGGLAVLWKRGLNVSLVRRSSFFIEVLIKDDETNHEWHLINLYASSIDRVRNSQWEELLRYRQRSTGDWVLWGDFNDILWEDEKQGGRRREVWSLRSFRDFVSSLGVLDLGFQGYPFTWSNRRGRNGHIKERLDRVLVSPGWRSCYDRARVQHLFAVGSDHAALLLDTNPPRFTGHRQFRFDNRWTYDPESHETVRKCWQRLVQGSKMFTVFNKVRDTRRELRVWSKTKGFNARKKINDIQDKLKAISEGQDTSDVGLIRGMEKELGDAWLQEERFWRQKARKSWMAEGDRNTAFFHAKVTQRRRRNFISGVQDPNGNWREGQDAIANEFVNYFQSLFQTEGANPNNEVVESIQARVTDQMNTSLTRQFSPLEIRQALFDIDPSKAPGADGMTAGFYQKYWETVGDDVTLAVQSFFQSGHLLKSLNHTQIVLIPKVKTPMQVSQFRPISLCNVFYKIIAKAFANRLRSILPALISKNQSAFVKNRQITDNILVAHEVVHYLKNRRRGRDGYMALKLDVAKAYDRVEWFYLEAVMKHMGFDIKWLSVPSSACLASPKEVPPCKLLFVFS</sequence>
<dbReference type="CDD" id="cd01650">
    <property type="entry name" value="RT_nLTR_like"/>
    <property type="match status" value="1"/>
</dbReference>
<evidence type="ECO:0000313" key="6">
    <source>
        <dbReference type="EMBL" id="KAF7143851.1"/>
    </source>
</evidence>
<dbReference type="Pfam" id="PF03372">
    <property type="entry name" value="Exo_endo_phos"/>
    <property type="match status" value="1"/>
</dbReference>
<dbReference type="InterPro" id="IPR052343">
    <property type="entry name" value="Retrotransposon-Effector_Assoc"/>
</dbReference>
<evidence type="ECO:0000313" key="7">
    <source>
        <dbReference type="Proteomes" id="UP000626092"/>
    </source>
</evidence>
<dbReference type="Pfam" id="PF14111">
    <property type="entry name" value="DUF4283"/>
    <property type="match status" value="1"/>
</dbReference>
<dbReference type="InterPro" id="IPR000477">
    <property type="entry name" value="RT_dom"/>
</dbReference>
<evidence type="ECO:0008006" key="8">
    <source>
        <dbReference type="Google" id="ProtNLM"/>
    </source>
</evidence>
<name>A0A834GZ64_RHOSS</name>
<organism evidence="6 7">
    <name type="scientific">Rhododendron simsii</name>
    <name type="common">Sims's rhododendron</name>
    <dbReference type="NCBI Taxonomy" id="118357"/>
    <lineage>
        <taxon>Eukaryota</taxon>
        <taxon>Viridiplantae</taxon>
        <taxon>Streptophyta</taxon>
        <taxon>Embryophyta</taxon>
        <taxon>Tracheophyta</taxon>
        <taxon>Spermatophyta</taxon>
        <taxon>Magnoliopsida</taxon>
        <taxon>eudicotyledons</taxon>
        <taxon>Gunneridae</taxon>
        <taxon>Pentapetalae</taxon>
        <taxon>asterids</taxon>
        <taxon>Ericales</taxon>
        <taxon>Ericaceae</taxon>
        <taxon>Ericoideae</taxon>
        <taxon>Rhodoreae</taxon>
        <taxon>Rhododendron</taxon>
    </lineage>
</organism>
<feature type="region of interest" description="Disordered" evidence="1">
    <location>
        <begin position="249"/>
        <end position="291"/>
    </location>
</feature>
<proteinExistence type="predicted"/>
<feature type="domain" description="Zinc knuckle CX2CX4HX4C" evidence="5">
    <location>
        <begin position="175"/>
        <end position="222"/>
    </location>
</feature>
<dbReference type="Proteomes" id="UP000626092">
    <property type="component" value="Unassembled WGS sequence"/>
</dbReference>
<dbReference type="InterPro" id="IPR025558">
    <property type="entry name" value="DUF4283"/>
</dbReference>
<evidence type="ECO:0000259" key="5">
    <source>
        <dbReference type="Pfam" id="PF14392"/>
    </source>
</evidence>
<evidence type="ECO:0000256" key="1">
    <source>
        <dbReference type="SAM" id="MobiDB-lite"/>
    </source>
</evidence>
<dbReference type="AlphaFoldDB" id="A0A834GZ64"/>
<dbReference type="InterPro" id="IPR005135">
    <property type="entry name" value="Endo/exonuclease/phosphatase"/>
</dbReference>
<evidence type="ECO:0000259" key="3">
    <source>
        <dbReference type="Pfam" id="PF03372"/>
    </source>
</evidence>
<reference evidence="6" key="1">
    <citation type="submission" date="2019-11" db="EMBL/GenBank/DDBJ databases">
        <authorList>
            <person name="Liu Y."/>
            <person name="Hou J."/>
            <person name="Li T.-Q."/>
            <person name="Guan C.-H."/>
            <person name="Wu X."/>
            <person name="Wu H.-Z."/>
            <person name="Ling F."/>
            <person name="Zhang R."/>
            <person name="Shi X.-G."/>
            <person name="Ren J.-P."/>
            <person name="Chen E.-F."/>
            <person name="Sun J.-M."/>
        </authorList>
    </citation>
    <scope>NUCLEOTIDE SEQUENCE</scope>
    <source>
        <strain evidence="6">Adult_tree_wgs_1</strain>
        <tissue evidence="6">Leaves</tissue>
    </source>
</reference>
<feature type="compositionally biased region" description="Basic and acidic residues" evidence="1">
    <location>
        <begin position="274"/>
        <end position="287"/>
    </location>
</feature>
<dbReference type="PANTHER" id="PTHR46890">
    <property type="entry name" value="NON-LTR RETROLELEMENT REVERSE TRANSCRIPTASE-LIKE PROTEIN-RELATED"/>
    <property type="match status" value="1"/>
</dbReference>
<dbReference type="SUPFAM" id="SSF56672">
    <property type="entry name" value="DNA/RNA polymerases"/>
    <property type="match status" value="1"/>
</dbReference>
<feature type="compositionally biased region" description="Low complexity" evidence="1">
    <location>
        <begin position="260"/>
        <end position="271"/>
    </location>
</feature>
<dbReference type="SUPFAM" id="SSF56219">
    <property type="entry name" value="DNase I-like"/>
    <property type="match status" value="1"/>
</dbReference>
<feature type="domain" description="Reverse transcriptase" evidence="2">
    <location>
        <begin position="925"/>
        <end position="1032"/>
    </location>
</feature>
<dbReference type="Pfam" id="PF00078">
    <property type="entry name" value="RVT_1"/>
    <property type="match status" value="1"/>
</dbReference>
<feature type="domain" description="DUF4283" evidence="4">
    <location>
        <begin position="35"/>
        <end position="118"/>
    </location>
</feature>
<dbReference type="OrthoDB" id="1747831at2759"/>
<dbReference type="PANTHER" id="PTHR46890:SF48">
    <property type="entry name" value="RNA-DIRECTED DNA POLYMERASE"/>
    <property type="match status" value="1"/>
</dbReference>
<comment type="caution">
    <text evidence="6">The sequence shown here is derived from an EMBL/GenBank/DDBJ whole genome shotgun (WGS) entry which is preliminary data.</text>
</comment>
<dbReference type="Gene3D" id="3.60.10.10">
    <property type="entry name" value="Endonuclease/exonuclease/phosphatase"/>
    <property type="match status" value="1"/>
</dbReference>
<gene>
    <name evidence="6" type="ORF">RHSIM_Rhsim05G0174100</name>
</gene>
<protein>
    <recommendedName>
        <fullName evidence="8">Reverse transcriptase domain-containing protein</fullName>
    </recommendedName>
</protein>
<dbReference type="InterPro" id="IPR025836">
    <property type="entry name" value="Zn_knuckle_CX2CX4HX4C"/>
</dbReference>
<dbReference type="Pfam" id="PF14392">
    <property type="entry name" value="zf-CCHC_4"/>
    <property type="match status" value="1"/>
</dbReference>
<evidence type="ECO:0000259" key="4">
    <source>
        <dbReference type="Pfam" id="PF14111"/>
    </source>
</evidence>
<accession>A0A834GZ64</accession>
<evidence type="ECO:0000259" key="2">
    <source>
        <dbReference type="Pfam" id="PF00078"/>
    </source>
</evidence>